<comment type="subcellular location">
    <subcellularLocation>
        <location evidence="1">Nucleus</location>
    </subcellularLocation>
</comment>
<dbReference type="InterPro" id="IPR007019">
    <property type="entry name" value="SURF6"/>
</dbReference>
<proteinExistence type="inferred from homology"/>
<feature type="compositionally biased region" description="Polar residues" evidence="4">
    <location>
        <begin position="339"/>
        <end position="353"/>
    </location>
</feature>
<feature type="compositionally biased region" description="Polar residues" evidence="4">
    <location>
        <begin position="174"/>
        <end position="184"/>
    </location>
</feature>
<dbReference type="InterPro" id="IPR029190">
    <property type="entry name" value="Rrp14/SURF6_C"/>
</dbReference>
<feature type="compositionally biased region" description="Low complexity" evidence="4">
    <location>
        <begin position="195"/>
        <end position="205"/>
    </location>
</feature>
<dbReference type="EMBL" id="JANBPT010000252">
    <property type="protein sequence ID" value="KAJ1924839.1"/>
    <property type="molecule type" value="Genomic_DNA"/>
</dbReference>
<evidence type="ECO:0000313" key="7">
    <source>
        <dbReference type="Proteomes" id="UP001150569"/>
    </source>
</evidence>
<dbReference type="GO" id="GO:0042273">
    <property type="term" value="P:ribosomal large subunit biogenesis"/>
    <property type="evidence" value="ECO:0007669"/>
    <property type="project" value="TreeGrafter"/>
</dbReference>
<dbReference type="OrthoDB" id="444809at2759"/>
<comment type="similarity">
    <text evidence="2">Belongs to the SURF6 family.</text>
</comment>
<comment type="caution">
    <text evidence="6">The sequence shown here is derived from an EMBL/GenBank/DDBJ whole genome shotgun (WGS) entry which is preliminary data.</text>
</comment>
<feature type="compositionally biased region" description="Basic residues" evidence="4">
    <location>
        <begin position="362"/>
        <end position="378"/>
    </location>
</feature>
<evidence type="ECO:0000256" key="4">
    <source>
        <dbReference type="SAM" id="MobiDB-lite"/>
    </source>
</evidence>
<evidence type="ECO:0000256" key="2">
    <source>
        <dbReference type="ARBA" id="ARBA00005904"/>
    </source>
</evidence>
<dbReference type="GO" id="GO:0003677">
    <property type="term" value="F:DNA binding"/>
    <property type="evidence" value="ECO:0007669"/>
    <property type="project" value="TreeGrafter"/>
</dbReference>
<dbReference type="PANTHER" id="PTHR14369">
    <property type="entry name" value="SURFEIT LOCUS PROTEIN 6"/>
    <property type="match status" value="1"/>
</dbReference>
<keyword evidence="7" id="KW-1185">Reference proteome</keyword>
<feature type="region of interest" description="Disordered" evidence="4">
    <location>
        <begin position="154"/>
        <end position="209"/>
    </location>
</feature>
<evidence type="ECO:0000256" key="3">
    <source>
        <dbReference type="ARBA" id="ARBA00023242"/>
    </source>
</evidence>
<dbReference type="GO" id="GO:0042274">
    <property type="term" value="P:ribosomal small subunit biogenesis"/>
    <property type="evidence" value="ECO:0007669"/>
    <property type="project" value="TreeGrafter"/>
</dbReference>
<name>A0A9W8AEZ6_9FUNG</name>
<dbReference type="AlphaFoldDB" id="A0A9W8AEZ6"/>
<dbReference type="PANTHER" id="PTHR14369:SF0">
    <property type="entry name" value="SURFEIT LOCUS PROTEIN 6"/>
    <property type="match status" value="1"/>
</dbReference>
<feature type="region of interest" description="Disordered" evidence="4">
    <location>
        <begin position="71"/>
        <end position="103"/>
    </location>
</feature>
<feature type="compositionally biased region" description="Basic and acidic residues" evidence="4">
    <location>
        <begin position="163"/>
        <end position="173"/>
    </location>
</feature>
<evidence type="ECO:0000256" key="1">
    <source>
        <dbReference type="ARBA" id="ARBA00004123"/>
    </source>
</evidence>
<sequence>MAIQHHEAAPLMAQLQQHESLFSTIFSHIPPTAYNGEEFDTTDTTNRFAKHVKKVQPKQEKQFKLKLTRSQVTPTKKAKNDEDDTPVADIMTPVSLDSGSQTDEGDAIAIQPLASGGVDELRSRLKDRIAQLQTGRQSHTSDKTDFKARQAIRENRLKRKRAERAQAAKDKVTANRQPPQSLSALQLPEGDASGKGKAATKASVKAPKRAKTVKENMSFGALDFSVADQVSPSVEQSYERVKDLGKRAKTAKADETGGSAAVQLARAEAKQAKLAALAEANPEKYQAALVEDAWNRVLHQAEGQKVRDDVGLLKKAVRREESRKRKSASTWDDRKRNVSDSIQKRQQTRNDNLQARIDAKKDRKRGIKPTKTSKKKQRPGFEGGAAKFGKSKDKTRSK</sequence>
<feature type="compositionally biased region" description="Basic and acidic residues" evidence="4">
    <location>
        <begin position="304"/>
        <end position="323"/>
    </location>
</feature>
<evidence type="ECO:0000313" key="6">
    <source>
        <dbReference type="EMBL" id="KAJ1924839.1"/>
    </source>
</evidence>
<feature type="region of interest" description="Disordered" evidence="4">
    <location>
        <begin position="304"/>
        <end position="398"/>
    </location>
</feature>
<evidence type="ECO:0000259" key="5">
    <source>
        <dbReference type="Pfam" id="PF04935"/>
    </source>
</evidence>
<reference evidence="6" key="1">
    <citation type="submission" date="2022-07" db="EMBL/GenBank/DDBJ databases">
        <title>Phylogenomic reconstructions and comparative analyses of Kickxellomycotina fungi.</title>
        <authorList>
            <person name="Reynolds N.K."/>
            <person name="Stajich J.E."/>
            <person name="Barry K."/>
            <person name="Grigoriev I.V."/>
            <person name="Crous P."/>
            <person name="Smith M.E."/>
        </authorList>
    </citation>
    <scope>NUCLEOTIDE SEQUENCE</scope>
    <source>
        <strain evidence="6">RSA 861</strain>
    </source>
</reference>
<gene>
    <name evidence="6" type="ORF">IWQ60_004948</name>
</gene>
<dbReference type="Pfam" id="PF04935">
    <property type="entry name" value="SURF6"/>
    <property type="match status" value="1"/>
</dbReference>
<dbReference type="GO" id="GO:0005730">
    <property type="term" value="C:nucleolus"/>
    <property type="evidence" value="ECO:0007669"/>
    <property type="project" value="TreeGrafter"/>
</dbReference>
<protein>
    <recommendedName>
        <fullName evidence="5">Ribosomal RNA-processing protein 14/surfeit locus protein 6 C-terminal domain-containing protein</fullName>
    </recommendedName>
</protein>
<feature type="domain" description="Ribosomal RNA-processing protein 14/surfeit locus protein 6 C-terminal" evidence="5">
    <location>
        <begin position="152"/>
        <end position="365"/>
    </location>
</feature>
<keyword evidence="3" id="KW-0539">Nucleus</keyword>
<organism evidence="6 7">
    <name type="scientific">Tieghemiomyces parasiticus</name>
    <dbReference type="NCBI Taxonomy" id="78921"/>
    <lineage>
        <taxon>Eukaryota</taxon>
        <taxon>Fungi</taxon>
        <taxon>Fungi incertae sedis</taxon>
        <taxon>Zoopagomycota</taxon>
        <taxon>Kickxellomycotina</taxon>
        <taxon>Dimargaritomycetes</taxon>
        <taxon>Dimargaritales</taxon>
        <taxon>Dimargaritaceae</taxon>
        <taxon>Tieghemiomyces</taxon>
    </lineage>
</organism>
<accession>A0A9W8AEZ6</accession>
<dbReference type="Proteomes" id="UP001150569">
    <property type="component" value="Unassembled WGS sequence"/>
</dbReference>
<dbReference type="GO" id="GO:0003723">
    <property type="term" value="F:RNA binding"/>
    <property type="evidence" value="ECO:0007669"/>
    <property type="project" value="TreeGrafter"/>
</dbReference>